<keyword evidence="1" id="KW-0479">Metal-binding</keyword>
<evidence type="ECO:0000259" key="6">
    <source>
        <dbReference type="PROSITE" id="PS50089"/>
    </source>
</evidence>
<accession>F8NSV2</accession>
<dbReference type="Pfam" id="PF13639">
    <property type="entry name" value="zf-RING_2"/>
    <property type="match status" value="1"/>
</dbReference>
<dbReference type="InterPro" id="IPR001841">
    <property type="entry name" value="Znf_RING"/>
</dbReference>
<dbReference type="AlphaFoldDB" id="F8NSV2"/>
<dbReference type="RefSeq" id="XP_007317547.1">
    <property type="nucleotide sequence ID" value="XM_007317485.1"/>
</dbReference>
<feature type="compositionally biased region" description="Low complexity" evidence="5">
    <location>
        <begin position="73"/>
        <end position="84"/>
    </location>
</feature>
<name>F8NSV2_SERL9</name>
<sequence length="135" mass="14265">MTTYTYTDTPNSNLVCCICHAPFTDPTTTKTCSHTFCHHCILEAVKHSPQCPVDRSPLSLQSLLPANPIVKHTNSSSNVPTNPSAAHTPAKDSSSPHTSKTPANTSPSPAQNPTVPSSSSAKTWESTPKPASTVL</sequence>
<organism>
    <name type="scientific">Serpula lacrymans var. lacrymans (strain S7.9)</name>
    <name type="common">Dry rot fungus</name>
    <dbReference type="NCBI Taxonomy" id="578457"/>
    <lineage>
        <taxon>Eukaryota</taxon>
        <taxon>Fungi</taxon>
        <taxon>Dikarya</taxon>
        <taxon>Basidiomycota</taxon>
        <taxon>Agaricomycotina</taxon>
        <taxon>Agaricomycetes</taxon>
        <taxon>Agaricomycetidae</taxon>
        <taxon>Boletales</taxon>
        <taxon>Coniophorineae</taxon>
        <taxon>Serpulaceae</taxon>
        <taxon>Serpula</taxon>
    </lineage>
</organism>
<dbReference type="KEGG" id="sla:SERLADRAFT_437174"/>
<protein>
    <recommendedName>
        <fullName evidence="6">RING-type domain-containing protein</fullName>
    </recommendedName>
</protein>
<evidence type="ECO:0000256" key="4">
    <source>
        <dbReference type="PROSITE-ProRule" id="PRU00175"/>
    </source>
</evidence>
<dbReference type="GO" id="GO:0061630">
    <property type="term" value="F:ubiquitin protein ligase activity"/>
    <property type="evidence" value="ECO:0007669"/>
    <property type="project" value="TreeGrafter"/>
</dbReference>
<feature type="region of interest" description="Disordered" evidence="5">
    <location>
        <begin position="69"/>
        <end position="135"/>
    </location>
</feature>
<feature type="compositionally biased region" description="Polar residues" evidence="5">
    <location>
        <begin position="91"/>
        <end position="135"/>
    </location>
</feature>
<dbReference type="InterPro" id="IPR051438">
    <property type="entry name" value="RNF_E3_ubiq-protein_ligase"/>
</dbReference>
<dbReference type="OrthoDB" id="2691083at2759"/>
<dbReference type="Gene3D" id="3.30.40.10">
    <property type="entry name" value="Zinc/RING finger domain, C3HC4 (zinc finger)"/>
    <property type="match status" value="1"/>
</dbReference>
<evidence type="ECO:0000313" key="7">
    <source>
        <dbReference type="EMBL" id="EGO25425.1"/>
    </source>
</evidence>
<evidence type="ECO:0000256" key="1">
    <source>
        <dbReference type="ARBA" id="ARBA00022723"/>
    </source>
</evidence>
<dbReference type="GO" id="GO:0000209">
    <property type="term" value="P:protein polyubiquitination"/>
    <property type="evidence" value="ECO:0007669"/>
    <property type="project" value="TreeGrafter"/>
</dbReference>
<dbReference type="InterPro" id="IPR017907">
    <property type="entry name" value="Znf_RING_CS"/>
</dbReference>
<dbReference type="PROSITE" id="PS00518">
    <property type="entry name" value="ZF_RING_1"/>
    <property type="match status" value="1"/>
</dbReference>
<evidence type="ECO:0000256" key="2">
    <source>
        <dbReference type="ARBA" id="ARBA00022771"/>
    </source>
</evidence>
<dbReference type="SMART" id="SM00184">
    <property type="entry name" value="RING"/>
    <property type="match status" value="1"/>
</dbReference>
<keyword evidence="3" id="KW-0862">Zinc</keyword>
<dbReference type="InterPro" id="IPR013083">
    <property type="entry name" value="Znf_RING/FYVE/PHD"/>
</dbReference>
<dbReference type="HOGENOM" id="CLU_1887020_0_0_1"/>
<dbReference type="GO" id="GO:0008270">
    <property type="term" value="F:zinc ion binding"/>
    <property type="evidence" value="ECO:0007669"/>
    <property type="project" value="UniProtKB-KW"/>
</dbReference>
<evidence type="ECO:0000256" key="3">
    <source>
        <dbReference type="ARBA" id="ARBA00022833"/>
    </source>
</evidence>
<dbReference type="SUPFAM" id="SSF57850">
    <property type="entry name" value="RING/U-box"/>
    <property type="match status" value="1"/>
</dbReference>
<dbReference type="PROSITE" id="PS50089">
    <property type="entry name" value="ZF_RING_2"/>
    <property type="match status" value="1"/>
</dbReference>
<dbReference type="EMBL" id="GL945433">
    <property type="protein sequence ID" value="EGO25425.1"/>
    <property type="molecule type" value="Genomic_DNA"/>
</dbReference>
<dbReference type="Proteomes" id="UP000008064">
    <property type="component" value="Unassembled WGS sequence"/>
</dbReference>
<reference evidence="7" key="1">
    <citation type="submission" date="2011-04" db="EMBL/GenBank/DDBJ databases">
        <title>Evolution of plant cell wall degrading machinery underlies the functional diversity of forest fungi.</title>
        <authorList>
            <consortium name="US DOE Joint Genome Institute (JGI-PGF)"/>
            <person name="Eastwood D.C."/>
            <person name="Floudas D."/>
            <person name="Binder M."/>
            <person name="Majcherczyk A."/>
            <person name="Schneider P."/>
            <person name="Aerts A."/>
            <person name="Asiegbu F.O."/>
            <person name="Baker S.E."/>
            <person name="Barry K."/>
            <person name="Bendiksby M."/>
            <person name="Blumentritt M."/>
            <person name="Coutinho P.M."/>
            <person name="Cullen D."/>
            <person name="Cullen D."/>
            <person name="Gathman A."/>
            <person name="Goodell B."/>
            <person name="Henrissat B."/>
            <person name="Ihrmark K."/>
            <person name="Kauserud H."/>
            <person name="Kohler A."/>
            <person name="LaButti K."/>
            <person name="Lapidus A."/>
            <person name="Lavin J.L."/>
            <person name="Lee Y.-H."/>
            <person name="Lindquist E."/>
            <person name="Lilly W."/>
            <person name="Lucas S."/>
            <person name="Morin E."/>
            <person name="Murat C."/>
            <person name="Oguiza J.A."/>
            <person name="Park J."/>
            <person name="Pisabarro A.G."/>
            <person name="Riley R."/>
            <person name="Rosling A."/>
            <person name="Salamov A."/>
            <person name="Schmidt O."/>
            <person name="Schmutz J."/>
            <person name="Skrede I."/>
            <person name="Stenlid J."/>
            <person name="Wiebenga A."/>
            <person name="Xie X."/>
            <person name="Kues U."/>
            <person name="Hibbett D.S."/>
            <person name="Hoffmeister D."/>
            <person name="Hogberg N."/>
            <person name="Martin F."/>
            <person name="Grigoriev I.V."/>
            <person name="Watkinson S.C."/>
        </authorList>
    </citation>
    <scope>NUCLEOTIDE SEQUENCE</scope>
    <source>
        <strain evidence="7">S7.9</strain>
    </source>
</reference>
<feature type="domain" description="RING-type" evidence="6">
    <location>
        <begin position="16"/>
        <end position="55"/>
    </location>
</feature>
<keyword evidence="2 4" id="KW-0863">Zinc-finger</keyword>
<dbReference type="GeneID" id="18814811"/>
<proteinExistence type="predicted"/>
<gene>
    <name evidence="7" type="ORF">SERLADRAFT_437174</name>
</gene>
<evidence type="ECO:0000256" key="5">
    <source>
        <dbReference type="SAM" id="MobiDB-lite"/>
    </source>
</evidence>
<dbReference type="PANTHER" id="PTHR46016:SF1">
    <property type="entry name" value="RING-TYPE DOMAIN-CONTAINING PROTEIN"/>
    <property type="match status" value="1"/>
</dbReference>
<dbReference type="GO" id="GO:0006511">
    <property type="term" value="P:ubiquitin-dependent protein catabolic process"/>
    <property type="evidence" value="ECO:0007669"/>
    <property type="project" value="TreeGrafter"/>
</dbReference>
<dbReference type="PANTHER" id="PTHR46016">
    <property type="entry name" value="ZINC FINGER, RING/FYVE/PHD-TYPE"/>
    <property type="match status" value="1"/>
</dbReference>